<dbReference type="PANTHER" id="PTHR30250:SF29">
    <property type="entry name" value="POLYSACCHARIDE BIOSYNTHESIS PROTEIN C-TERMINAL DOMAIN-CONTAINING PROTEIN"/>
    <property type="match status" value="1"/>
</dbReference>
<evidence type="ECO:0000313" key="8">
    <source>
        <dbReference type="Proteomes" id="UP000053681"/>
    </source>
</evidence>
<feature type="transmembrane region" description="Helical" evidence="6">
    <location>
        <begin position="186"/>
        <end position="212"/>
    </location>
</feature>
<dbReference type="Proteomes" id="UP000053681">
    <property type="component" value="Unassembled WGS sequence"/>
</dbReference>
<feature type="transmembrane region" description="Helical" evidence="6">
    <location>
        <begin position="85"/>
        <end position="111"/>
    </location>
</feature>
<evidence type="ECO:0000256" key="2">
    <source>
        <dbReference type="ARBA" id="ARBA00022475"/>
    </source>
</evidence>
<protein>
    <submittedName>
        <fullName evidence="7">Polysaccharide biosynthesis protein</fullName>
    </submittedName>
</protein>
<dbReference type="PIRSF" id="PIRSF038958">
    <property type="entry name" value="PG_synth_SpoVB"/>
    <property type="match status" value="1"/>
</dbReference>
<comment type="subcellular location">
    <subcellularLocation>
        <location evidence="1">Cell membrane</location>
        <topology evidence="1">Multi-pass membrane protein</topology>
    </subcellularLocation>
</comment>
<feature type="transmembrane region" description="Helical" evidence="6">
    <location>
        <begin position="451"/>
        <end position="470"/>
    </location>
</feature>
<evidence type="ECO:0000256" key="1">
    <source>
        <dbReference type="ARBA" id="ARBA00004651"/>
    </source>
</evidence>
<dbReference type="InterPro" id="IPR050833">
    <property type="entry name" value="Poly_Biosynth_Transport"/>
</dbReference>
<feature type="transmembrane region" description="Helical" evidence="6">
    <location>
        <begin position="421"/>
        <end position="439"/>
    </location>
</feature>
<keyword evidence="4 6" id="KW-1133">Transmembrane helix</keyword>
<dbReference type="InterPro" id="IPR024923">
    <property type="entry name" value="PG_synth_SpoVB"/>
</dbReference>
<reference evidence="7 8" key="1">
    <citation type="submission" date="2015-11" db="EMBL/GenBank/DDBJ databases">
        <title>Bacillus caseinolyticus sp nov.</title>
        <authorList>
            <person name="Dastager S.G."/>
            <person name="Mawlankar R."/>
        </authorList>
    </citation>
    <scope>NUCLEOTIDE SEQUENCE [LARGE SCALE GENOMIC DNA]</scope>
    <source>
        <strain evidence="7 8">SGD-V-76</strain>
    </source>
</reference>
<feature type="transmembrane region" description="Helical" evidence="6">
    <location>
        <begin position="7"/>
        <end position="31"/>
    </location>
</feature>
<feature type="transmembrane region" description="Helical" evidence="6">
    <location>
        <begin position="123"/>
        <end position="143"/>
    </location>
</feature>
<evidence type="ECO:0000256" key="5">
    <source>
        <dbReference type="ARBA" id="ARBA00023136"/>
    </source>
</evidence>
<keyword evidence="5 6" id="KW-0472">Membrane</keyword>
<gene>
    <name evidence="7" type="ORF">AS180_14935</name>
</gene>
<dbReference type="EMBL" id="LNQP01000053">
    <property type="protein sequence ID" value="KSU87132.1"/>
    <property type="molecule type" value="Genomic_DNA"/>
</dbReference>
<dbReference type="PANTHER" id="PTHR30250">
    <property type="entry name" value="PST FAMILY PREDICTED COLANIC ACID TRANSPORTER"/>
    <property type="match status" value="1"/>
</dbReference>
<dbReference type="CDD" id="cd13124">
    <property type="entry name" value="MATE_SpoVB_like"/>
    <property type="match status" value="1"/>
</dbReference>
<feature type="transmembrane region" description="Helical" evidence="6">
    <location>
        <begin position="393"/>
        <end position="415"/>
    </location>
</feature>
<evidence type="ECO:0000256" key="6">
    <source>
        <dbReference type="SAM" id="Phobius"/>
    </source>
</evidence>
<feature type="transmembrane region" description="Helical" evidence="6">
    <location>
        <begin position="289"/>
        <end position="312"/>
    </location>
</feature>
<name>A0A0V8JJJ0_9BACI</name>
<feature type="transmembrane region" description="Helical" evidence="6">
    <location>
        <begin position="164"/>
        <end position="180"/>
    </location>
</feature>
<organism evidence="7 8">
    <name type="scientific">Priestia veravalensis</name>
    <dbReference type="NCBI Taxonomy" id="1414648"/>
    <lineage>
        <taxon>Bacteria</taxon>
        <taxon>Bacillati</taxon>
        <taxon>Bacillota</taxon>
        <taxon>Bacilli</taxon>
        <taxon>Bacillales</taxon>
        <taxon>Bacillaceae</taxon>
        <taxon>Priestia</taxon>
    </lineage>
</organism>
<feature type="transmembrane region" description="Helical" evidence="6">
    <location>
        <begin position="365"/>
        <end position="386"/>
    </location>
</feature>
<dbReference type="GO" id="GO:0005886">
    <property type="term" value="C:plasma membrane"/>
    <property type="evidence" value="ECO:0007669"/>
    <property type="project" value="UniProtKB-SubCell"/>
</dbReference>
<keyword evidence="3 6" id="KW-0812">Transmembrane</keyword>
<evidence type="ECO:0000313" key="7">
    <source>
        <dbReference type="EMBL" id="KSU87132.1"/>
    </source>
</evidence>
<dbReference type="InterPro" id="IPR002797">
    <property type="entry name" value="Polysacc_synth"/>
</dbReference>
<feature type="transmembrane region" description="Helical" evidence="6">
    <location>
        <begin position="490"/>
        <end position="507"/>
    </location>
</feature>
<keyword evidence="2" id="KW-1003">Cell membrane</keyword>
<feature type="transmembrane region" description="Helical" evidence="6">
    <location>
        <begin position="324"/>
        <end position="345"/>
    </location>
</feature>
<dbReference type="AlphaFoldDB" id="A0A0V8JJJ0"/>
<comment type="caution">
    <text evidence="7">The sequence shown here is derived from an EMBL/GenBank/DDBJ whole genome shotgun (WGS) entry which is preliminary data.</text>
</comment>
<evidence type="ECO:0000256" key="4">
    <source>
        <dbReference type="ARBA" id="ARBA00022989"/>
    </source>
</evidence>
<accession>A0A0V8JJJ0</accession>
<proteinExistence type="predicted"/>
<sequence>MQKKSNVLMLLNGAVILTLAGLFTKILSASYRIPYHHIAGDVGFYIYQQVYPLYGIILQISTYGFPVIISKLVSEHVANNEKKQAIQVIQVSFVFLSMLSLMLFGIQYGFAENIATLMGDKELTLLIQIISFSFLFVPFVASIRGYYQGLNEMLPTAVSQVSEQTLRVATILLLSFLLVKNNYSPYIVGAGAIFGSVVGITFSLMVLIFFLFRSRVVTTWSFSKQTFTGAVPILKKVAIQGIIICISGMGLLLIQLIDSFTLYPSLLTSGIDAEKAKGMKGIYDRGVPLIQLGTVVGTAFSLSLVPVISSAIAQNDWAFVKSKVNVSIKLSLVVGVGASCGLAGLMEPINHMLYGNIEGSQVLKMLSMLVIFTTISATIAAVLQGIGRMKAPAYAICIGVVIKTLLNLWLVPIMYTEGAAISSAISFLVITVMNSIFLYKVLGPKNKLIRHAVKIIAVGLLMVMVLRGYLWTMNGILDAHSVSRGLNVGIALSGVMFGGLFYLALIIKSSIFTKNELRDVPLGKWLIKYIL</sequence>
<dbReference type="Pfam" id="PF01943">
    <property type="entry name" value="Polysacc_synt"/>
    <property type="match status" value="1"/>
</dbReference>
<keyword evidence="8" id="KW-1185">Reference proteome</keyword>
<feature type="transmembrane region" description="Helical" evidence="6">
    <location>
        <begin position="51"/>
        <end position="73"/>
    </location>
</feature>
<evidence type="ECO:0000256" key="3">
    <source>
        <dbReference type="ARBA" id="ARBA00022692"/>
    </source>
</evidence>
<feature type="transmembrane region" description="Helical" evidence="6">
    <location>
        <begin position="233"/>
        <end position="257"/>
    </location>
</feature>